<dbReference type="SUPFAM" id="SSF52833">
    <property type="entry name" value="Thioredoxin-like"/>
    <property type="match status" value="1"/>
</dbReference>
<dbReference type="RefSeq" id="WP_131764167.1">
    <property type="nucleotide sequence ID" value="NZ_CAACUY010000553.1"/>
</dbReference>
<organism evidence="2 3">
    <name type="scientific">Actinomadura fibrosa</name>
    <dbReference type="NCBI Taxonomy" id="111802"/>
    <lineage>
        <taxon>Bacteria</taxon>
        <taxon>Bacillati</taxon>
        <taxon>Actinomycetota</taxon>
        <taxon>Actinomycetes</taxon>
        <taxon>Streptosporangiales</taxon>
        <taxon>Thermomonosporaceae</taxon>
        <taxon>Actinomadura</taxon>
    </lineage>
</organism>
<evidence type="ECO:0000256" key="1">
    <source>
        <dbReference type="SAM" id="Phobius"/>
    </source>
</evidence>
<dbReference type="GO" id="GO:0140824">
    <property type="term" value="F:thioredoxin-dependent peroxiredoxin activity"/>
    <property type="evidence" value="ECO:0007669"/>
    <property type="project" value="UniProtKB-EC"/>
</dbReference>
<evidence type="ECO:0000313" key="2">
    <source>
        <dbReference type="EMBL" id="MFD0690483.1"/>
    </source>
</evidence>
<gene>
    <name evidence="2" type="ORF">ACFQZM_38765</name>
</gene>
<dbReference type="Gene3D" id="3.40.30.10">
    <property type="entry name" value="Glutaredoxin"/>
    <property type="match status" value="1"/>
</dbReference>
<name>A0ABW2XW66_9ACTN</name>
<dbReference type="EC" id="1.11.1.24" evidence="2"/>
<dbReference type="InterPro" id="IPR036249">
    <property type="entry name" value="Thioredoxin-like_sf"/>
</dbReference>
<keyword evidence="2" id="KW-0560">Oxidoreductase</keyword>
<sequence length="172" mass="17681">MPYLTAAVVLIGLVSVLNLLLTLALVRRLRAVDGAPARSHGAGPPVVLGPGARPADFMTMTTADEPVSGADLTGLVGFFSAGCDPCHALAPGFAEHARKAGRENVLAVVGGDDPALVAMLAPDARVVVEDFDGPVSTAFQNTWTPALYLIGEDRTVVATGGRLEDLPLATRA</sequence>
<proteinExistence type="predicted"/>
<protein>
    <submittedName>
        <fullName evidence="2">Peroxiredoxin family protein</fullName>
        <ecNumber evidence="2">1.11.1.24</ecNumber>
    </submittedName>
</protein>
<keyword evidence="1" id="KW-1133">Transmembrane helix</keyword>
<dbReference type="EMBL" id="JBHTGP010000018">
    <property type="protein sequence ID" value="MFD0690483.1"/>
    <property type="molecule type" value="Genomic_DNA"/>
</dbReference>
<keyword evidence="1" id="KW-0472">Membrane</keyword>
<evidence type="ECO:0000313" key="3">
    <source>
        <dbReference type="Proteomes" id="UP001597063"/>
    </source>
</evidence>
<dbReference type="Proteomes" id="UP001597063">
    <property type="component" value="Unassembled WGS sequence"/>
</dbReference>
<accession>A0ABW2XW66</accession>
<feature type="transmembrane region" description="Helical" evidence="1">
    <location>
        <begin position="6"/>
        <end position="26"/>
    </location>
</feature>
<comment type="caution">
    <text evidence="2">The sequence shown here is derived from an EMBL/GenBank/DDBJ whole genome shotgun (WGS) entry which is preliminary data.</text>
</comment>
<keyword evidence="2" id="KW-0575">Peroxidase</keyword>
<reference evidence="3" key="1">
    <citation type="journal article" date="2019" name="Int. J. Syst. Evol. Microbiol.">
        <title>The Global Catalogue of Microorganisms (GCM) 10K type strain sequencing project: providing services to taxonomists for standard genome sequencing and annotation.</title>
        <authorList>
            <consortium name="The Broad Institute Genomics Platform"/>
            <consortium name="The Broad Institute Genome Sequencing Center for Infectious Disease"/>
            <person name="Wu L."/>
            <person name="Ma J."/>
        </authorList>
    </citation>
    <scope>NUCLEOTIDE SEQUENCE [LARGE SCALE GENOMIC DNA]</scope>
    <source>
        <strain evidence="3">JCM 9371</strain>
    </source>
</reference>
<keyword evidence="3" id="KW-1185">Reference proteome</keyword>
<keyword evidence="1" id="KW-0812">Transmembrane</keyword>